<protein>
    <submittedName>
        <fullName evidence="1">Uncharacterized protein</fullName>
    </submittedName>
</protein>
<evidence type="ECO:0000313" key="1">
    <source>
        <dbReference type="EMBL" id="GAG64248.1"/>
    </source>
</evidence>
<dbReference type="AlphaFoldDB" id="X0ZUT6"/>
<reference evidence="1" key="1">
    <citation type="journal article" date="2014" name="Front. Microbiol.">
        <title>High frequency of phylogenetically diverse reductive dehalogenase-homologous genes in deep subseafloor sedimentary metagenomes.</title>
        <authorList>
            <person name="Kawai M."/>
            <person name="Futagami T."/>
            <person name="Toyoda A."/>
            <person name="Takaki Y."/>
            <person name="Nishi S."/>
            <person name="Hori S."/>
            <person name="Arai W."/>
            <person name="Tsubouchi T."/>
            <person name="Morono Y."/>
            <person name="Uchiyama I."/>
            <person name="Ito T."/>
            <person name="Fujiyama A."/>
            <person name="Inagaki F."/>
            <person name="Takami H."/>
        </authorList>
    </citation>
    <scope>NUCLEOTIDE SEQUENCE</scope>
    <source>
        <strain evidence="1">Expedition CK06-06</strain>
    </source>
</reference>
<accession>X0ZUT6</accession>
<name>X0ZUT6_9ZZZZ</name>
<sequence>MQKNVNMDLRVNLKFSLKKEGFLKIMSKYRYNHNLNNLKDL</sequence>
<dbReference type="EMBL" id="BART01001196">
    <property type="protein sequence ID" value="GAG64248.1"/>
    <property type="molecule type" value="Genomic_DNA"/>
</dbReference>
<proteinExistence type="predicted"/>
<gene>
    <name evidence="1" type="ORF">S01H4_04457</name>
</gene>
<organism evidence="1">
    <name type="scientific">marine sediment metagenome</name>
    <dbReference type="NCBI Taxonomy" id="412755"/>
    <lineage>
        <taxon>unclassified sequences</taxon>
        <taxon>metagenomes</taxon>
        <taxon>ecological metagenomes</taxon>
    </lineage>
</organism>
<comment type="caution">
    <text evidence="1">The sequence shown here is derived from an EMBL/GenBank/DDBJ whole genome shotgun (WGS) entry which is preliminary data.</text>
</comment>